<dbReference type="EC" id="2.7.6.3" evidence="3"/>
<dbReference type="SUPFAM" id="SSF55083">
    <property type="entry name" value="6-hydroxymethyl-7,8-dihydropterin pyrophosphokinase, HPPK"/>
    <property type="match status" value="1"/>
</dbReference>
<dbReference type="InterPro" id="IPR000550">
    <property type="entry name" value="Hppk"/>
</dbReference>
<dbReference type="Proteomes" id="UP001229244">
    <property type="component" value="Unassembled WGS sequence"/>
</dbReference>
<keyword evidence="7" id="KW-0418">Kinase</keyword>
<dbReference type="PROSITE" id="PS00794">
    <property type="entry name" value="HPPK"/>
    <property type="match status" value="1"/>
</dbReference>
<keyword evidence="8" id="KW-0067">ATP-binding</keyword>
<dbReference type="PANTHER" id="PTHR43071:SF1">
    <property type="entry name" value="2-AMINO-4-HYDROXY-6-HYDROXYMETHYLDIHYDROPTERIDINE PYROPHOSPHOKINASE"/>
    <property type="match status" value="1"/>
</dbReference>
<feature type="domain" description="7,8-dihydro-6-hydroxymethylpterin-pyrophosphokinase" evidence="13">
    <location>
        <begin position="90"/>
        <end position="101"/>
    </location>
</feature>
<dbReference type="EMBL" id="JAUSUL010000003">
    <property type="protein sequence ID" value="MDQ0316558.1"/>
    <property type="molecule type" value="Genomic_DNA"/>
</dbReference>
<dbReference type="Pfam" id="PF01288">
    <property type="entry name" value="HPPK"/>
    <property type="match status" value="1"/>
</dbReference>
<evidence type="ECO:0000313" key="14">
    <source>
        <dbReference type="EMBL" id="MDQ0316558.1"/>
    </source>
</evidence>
<evidence type="ECO:0000256" key="4">
    <source>
        <dbReference type="ARBA" id="ARBA00016218"/>
    </source>
</evidence>
<keyword evidence="15" id="KW-1185">Reference proteome</keyword>
<keyword evidence="5" id="KW-0808">Transferase</keyword>
<comment type="pathway">
    <text evidence="1">Cofactor biosynthesis; tetrahydrofolate biosynthesis; 2-amino-4-hydroxy-6-hydroxymethyl-7,8-dihydropteridine diphosphate from 7,8-dihydroneopterin triphosphate: step 4/4.</text>
</comment>
<accession>A0AAE4ATQ3</accession>
<dbReference type="AlphaFoldDB" id="A0AAE4ATQ3"/>
<gene>
    <name evidence="14" type="ORF">J2S73_003034</name>
</gene>
<keyword evidence="9" id="KW-0289">Folate biosynthesis</keyword>
<evidence type="ECO:0000256" key="1">
    <source>
        <dbReference type="ARBA" id="ARBA00005051"/>
    </source>
</evidence>
<dbReference type="RefSeq" id="WP_306886445.1">
    <property type="nucleotide sequence ID" value="NZ_JAUSUL010000003.1"/>
</dbReference>
<name>A0AAE4ATQ3_9HYPH</name>
<dbReference type="Gene3D" id="3.30.70.560">
    <property type="entry name" value="7,8-Dihydro-6-hydroxymethylpterin-pyrophosphokinase HPPK"/>
    <property type="match status" value="1"/>
</dbReference>
<evidence type="ECO:0000256" key="6">
    <source>
        <dbReference type="ARBA" id="ARBA00022741"/>
    </source>
</evidence>
<dbReference type="InterPro" id="IPR035907">
    <property type="entry name" value="Hppk_sf"/>
</dbReference>
<evidence type="ECO:0000256" key="11">
    <source>
        <dbReference type="ARBA" id="ARBA00029766"/>
    </source>
</evidence>
<dbReference type="CDD" id="cd00483">
    <property type="entry name" value="HPPK"/>
    <property type="match status" value="1"/>
</dbReference>
<dbReference type="NCBIfam" id="TIGR01498">
    <property type="entry name" value="folK"/>
    <property type="match status" value="1"/>
</dbReference>
<evidence type="ECO:0000256" key="7">
    <source>
        <dbReference type="ARBA" id="ARBA00022777"/>
    </source>
</evidence>
<evidence type="ECO:0000256" key="5">
    <source>
        <dbReference type="ARBA" id="ARBA00022679"/>
    </source>
</evidence>
<evidence type="ECO:0000256" key="8">
    <source>
        <dbReference type="ARBA" id="ARBA00022840"/>
    </source>
</evidence>
<keyword evidence="6" id="KW-0547">Nucleotide-binding</keyword>
<reference evidence="14" key="1">
    <citation type="submission" date="2023-07" db="EMBL/GenBank/DDBJ databases">
        <title>Genomic Encyclopedia of Type Strains, Phase IV (KMG-IV): sequencing the most valuable type-strain genomes for metagenomic binning, comparative biology and taxonomic classification.</title>
        <authorList>
            <person name="Goeker M."/>
        </authorList>
    </citation>
    <scope>NUCLEOTIDE SEQUENCE</scope>
    <source>
        <strain evidence="14">DSM 21202</strain>
    </source>
</reference>
<comment type="similarity">
    <text evidence="2">Belongs to the HPPK family.</text>
</comment>
<dbReference type="GO" id="GO:0046656">
    <property type="term" value="P:folic acid biosynthetic process"/>
    <property type="evidence" value="ECO:0007669"/>
    <property type="project" value="UniProtKB-KW"/>
</dbReference>
<organism evidence="14 15">
    <name type="scientific">Amorphus orientalis</name>
    <dbReference type="NCBI Taxonomy" id="649198"/>
    <lineage>
        <taxon>Bacteria</taxon>
        <taxon>Pseudomonadati</taxon>
        <taxon>Pseudomonadota</taxon>
        <taxon>Alphaproteobacteria</taxon>
        <taxon>Hyphomicrobiales</taxon>
        <taxon>Amorphaceae</taxon>
        <taxon>Amorphus</taxon>
    </lineage>
</organism>
<proteinExistence type="inferred from homology"/>
<dbReference type="PANTHER" id="PTHR43071">
    <property type="entry name" value="2-AMINO-4-HYDROXY-6-HYDROXYMETHYLDIHYDROPTERIDINE PYROPHOSPHOKINASE"/>
    <property type="match status" value="1"/>
</dbReference>
<dbReference type="GO" id="GO:0016301">
    <property type="term" value="F:kinase activity"/>
    <property type="evidence" value="ECO:0007669"/>
    <property type="project" value="UniProtKB-KW"/>
</dbReference>
<evidence type="ECO:0000313" key="15">
    <source>
        <dbReference type="Proteomes" id="UP001229244"/>
    </source>
</evidence>
<comment type="caution">
    <text evidence="14">The sequence shown here is derived from an EMBL/GenBank/DDBJ whole genome shotgun (WGS) entry which is preliminary data.</text>
</comment>
<protein>
    <recommendedName>
        <fullName evidence="4">2-amino-4-hydroxy-6-hydroxymethyldihydropteridine pyrophosphokinase</fullName>
        <ecNumber evidence="3">2.7.6.3</ecNumber>
    </recommendedName>
    <alternativeName>
        <fullName evidence="11">6-hydroxymethyl-7,8-dihydropterin pyrophosphokinase</fullName>
    </alternativeName>
    <alternativeName>
        <fullName evidence="12">7,8-dihydro-6-hydroxymethylpterin-pyrophosphokinase</fullName>
    </alternativeName>
</protein>
<evidence type="ECO:0000256" key="10">
    <source>
        <dbReference type="ARBA" id="ARBA00029409"/>
    </source>
</evidence>
<dbReference type="GO" id="GO:0005524">
    <property type="term" value="F:ATP binding"/>
    <property type="evidence" value="ECO:0007669"/>
    <property type="project" value="UniProtKB-KW"/>
</dbReference>
<evidence type="ECO:0000259" key="13">
    <source>
        <dbReference type="PROSITE" id="PS00794"/>
    </source>
</evidence>
<sequence>MTPVPITLGTGANIGDAQATIARALDRLHADDGIAIDRASPFFATPPWGFEDQDWFVNVCAAGTTTLAPHDLLAAGKRIEAELGRTATFRWGPRVIDIDILTYGDETIGDPDLIIPHKELLNRAFVLIPLATIRPDLRIAGERVADAAARFADDPIREVAPAWVPGG</sequence>
<evidence type="ECO:0000256" key="2">
    <source>
        <dbReference type="ARBA" id="ARBA00005810"/>
    </source>
</evidence>
<comment type="function">
    <text evidence="10">Catalyzes the transfer of pyrophosphate from adenosine triphosphate (ATP) to 6-hydroxymethyl-7,8-dihydropterin, an enzymatic step in folate biosynthesis pathway.</text>
</comment>
<dbReference type="GO" id="GO:0003848">
    <property type="term" value="F:2-amino-4-hydroxy-6-hydroxymethyldihydropteridine diphosphokinase activity"/>
    <property type="evidence" value="ECO:0007669"/>
    <property type="project" value="UniProtKB-EC"/>
</dbReference>
<evidence type="ECO:0000256" key="12">
    <source>
        <dbReference type="ARBA" id="ARBA00033413"/>
    </source>
</evidence>
<evidence type="ECO:0000256" key="9">
    <source>
        <dbReference type="ARBA" id="ARBA00022909"/>
    </source>
</evidence>
<evidence type="ECO:0000256" key="3">
    <source>
        <dbReference type="ARBA" id="ARBA00013253"/>
    </source>
</evidence>